<organism evidence="2 3">
    <name type="scientific">Kitasatospora atroaurantiaca</name>
    <dbReference type="NCBI Taxonomy" id="285545"/>
    <lineage>
        <taxon>Bacteria</taxon>
        <taxon>Bacillati</taxon>
        <taxon>Actinomycetota</taxon>
        <taxon>Actinomycetes</taxon>
        <taxon>Kitasatosporales</taxon>
        <taxon>Streptomycetaceae</taxon>
        <taxon>Kitasatospora</taxon>
    </lineage>
</organism>
<evidence type="ECO:0000313" key="2">
    <source>
        <dbReference type="EMBL" id="TWE18869.1"/>
    </source>
</evidence>
<accession>A0A561ETC7</accession>
<sequence length="67" mass="6617">MKRARALTVVIAGTFAFGALPLAAAHAASGGAAPEAHAKARAEAGVEAGAFRLGKPVLPALDTAWGH</sequence>
<dbReference type="AlphaFoldDB" id="A0A561ETC7"/>
<dbReference type="EMBL" id="VIVR01000001">
    <property type="protein sequence ID" value="TWE18869.1"/>
    <property type="molecule type" value="Genomic_DNA"/>
</dbReference>
<feature type="chain" id="PRO_5022151565" evidence="1">
    <location>
        <begin position="28"/>
        <end position="67"/>
    </location>
</feature>
<feature type="signal peptide" evidence="1">
    <location>
        <begin position="1"/>
        <end position="27"/>
    </location>
</feature>
<comment type="caution">
    <text evidence="2">The sequence shown here is derived from an EMBL/GenBank/DDBJ whole genome shotgun (WGS) entry which is preliminary data.</text>
</comment>
<name>A0A561ETC7_9ACTN</name>
<reference evidence="2 3" key="1">
    <citation type="submission" date="2019-06" db="EMBL/GenBank/DDBJ databases">
        <title>Sequencing the genomes of 1000 actinobacteria strains.</title>
        <authorList>
            <person name="Klenk H.-P."/>
        </authorList>
    </citation>
    <scope>NUCLEOTIDE SEQUENCE [LARGE SCALE GENOMIC DNA]</scope>
    <source>
        <strain evidence="2 3">DSM 41649</strain>
    </source>
</reference>
<protein>
    <submittedName>
        <fullName evidence="2">Uncharacterized protein</fullName>
    </submittedName>
</protein>
<keyword evidence="1" id="KW-0732">Signal</keyword>
<proteinExistence type="predicted"/>
<evidence type="ECO:0000256" key="1">
    <source>
        <dbReference type="SAM" id="SignalP"/>
    </source>
</evidence>
<evidence type="ECO:0000313" key="3">
    <source>
        <dbReference type="Proteomes" id="UP000318416"/>
    </source>
</evidence>
<dbReference type="Proteomes" id="UP000318416">
    <property type="component" value="Unassembled WGS sequence"/>
</dbReference>
<dbReference type="RefSeq" id="WP_145792335.1">
    <property type="nucleotide sequence ID" value="NZ_BAAABR010000031.1"/>
</dbReference>
<gene>
    <name evidence="2" type="ORF">FB465_3965</name>
</gene>
<keyword evidence="3" id="KW-1185">Reference proteome</keyword>